<dbReference type="EMBL" id="BAHC01000013">
    <property type="protein sequence ID" value="GAB88307.1"/>
    <property type="molecule type" value="Genomic_DNA"/>
</dbReference>
<dbReference type="eggNOG" id="COG1388">
    <property type="taxonomic scope" value="Bacteria"/>
</dbReference>
<reference evidence="4 5" key="1">
    <citation type="submission" date="2012-08" db="EMBL/GenBank/DDBJ databases">
        <title>Whole genome shotgun sequence of Gordonia rhizosphera NBRC 16068.</title>
        <authorList>
            <person name="Takarada H."/>
            <person name="Isaki S."/>
            <person name="Hosoyama A."/>
            <person name="Tsuchikane K."/>
            <person name="Katsumata H."/>
            <person name="Baba S."/>
            <person name="Ohji S."/>
            <person name="Yamazaki S."/>
            <person name="Fujita N."/>
        </authorList>
    </citation>
    <scope>NUCLEOTIDE SEQUENCE [LARGE SCALE GENOMIC DNA]</scope>
    <source>
        <strain evidence="4 5">NBRC 16068</strain>
    </source>
</reference>
<feature type="compositionally biased region" description="Polar residues" evidence="1">
    <location>
        <begin position="1"/>
        <end position="10"/>
    </location>
</feature>
<evidence type="ECO:0000256" key="1">
    <source>
        <dbReference type="SAM" id="MobiDB-lite"/>
    </source>
</evidence>
<comment type="caution">
    <text evidence="4">The sequence shown here is derived from an EMBL/GenBank/DDBJ whole genome shotgun (WGS) entry which is preliminary data.</text>
</comment>
<keyword evidence="2" id="KW-0472">Membrane</keyword>
<dbReference type="RefSeq" id="WP_006329528.1">
    <property type="nucleotide sequence ID" value="NZ_BAHC01000013.1"/>
</dbReference>
<dbReference type="Gene3D" id="3.10.350.10">
    <property type="entry name" value="LysM domain"/>
    <property type="match status" value="1"/>
</dbReference>
<keyword evidence="2" id="KW-1133">Transmembrane helix</keyword>
<dbReference type="InterPro" id="IPR036779">
    <property type="entry name" value="LysM_dom_sf"/>
</dbReference>
<evidence type="ECO:0000313" key="5">
    <source>
        <dbReference type="Proteomes" id="UP000008363"/>
    </source>
</evidence>
<dbReference type="OrthoDB" id="4380186at2"/>
<dbReference type="Proteomes" id="UP000008363">
    <property type="component" value="Unassembled WGS sequence"/>
</dbReference>
<feature type="region of interest" description="Disordered" evidence="1">
    <location>
        <begin position="1"/>
        <end position="51"/>
    </location>
</feature>
<dbReference type="STRING" id="1108045.GORHZ_013_00100"/>
<proteinExistence type="predicted"/>
<protein>
    <recommendedName>
        <fullName evidence="3">LysM domain-containing protein</fullName>
    </recommendedName>
</protein>
<feature type="transmembrane region" description="Helical" evidence="2">
    <location>
        <begin position="75"/>
        <end position="97"/>
    </location>
</feature>
<organism evidence="4 5">
    <name type="scientific">Gordonia rhizosphera NBRC 16068</name>
    <dbReference type="NCBI Taxonomy" id="1108045"/>
    <lineage>
        <taxon>Bacteria</taxon>
        <taxon>Bacillati</taxon>
        <taxon>Actinomycetota</taxon>
        <taxon>Actinomycetes</taxon>
        <taxon>Mycobacteriales</taxon>
        <taxon>Gordoniaceae</taxon>
        <taxon>Gordonia</taxon>
    </lineage>
</organism>
<dbReference type="Pfam" id="PF01476">
    <property type="entry name" value="LysM"/>
    <property type="match status" value="1"/>
</dbReference>
<name>K6W7X6_9ACTN</name>
<evidence type="ECO:0000256" key="2">
    <source>
        <dbReference type="SAM" id="Phobius"/>
    </source>
</evidence>
<dbReference type="AlphaFoldDB" id="K6W7X6"/>
<sequence length="165" mass="17084">MSTATLTRRSVPTADSPRSVTRAVPARSVPAGRRPAAGHRPVRRPGGEHALSAQIRGTRCAAPVVDPRVYARRRAAALAVLVGVALAVLVWVVAIVGSNYAASVAPTPVGTEVVHVRAGDSLSSIADRVAPDVPRQSVIEEIVARNDLSASGLQVGQALIAPAYH</sequence>
<accession>K6W7X6</accession>
<gene>
    <name evidence="4" type="ORF">GORHZ_013_00100</name>
</gene>
<keyword evidence="5" id="KW-1185">Reference proteome</keyword>
<keyword evidence="2" id="KW-0812">Transmembrane</keyword>
<feature type="domain" description="LysM" evidence="3">
    <location>
        <begin position="113"/>
        <end position="162"/>
    </location>
</feature>
<evidence type="ECO:0000259" key="3">
    <source>
        <dbReference type="SMART" id="SM00257"/>
    </source>
</evidence>
<evidence type="ECO:0000313" key="4">
    <source>
        <dbReference type="EMBL" id="GAB88307.1"/>
    </source>
</evidence>
<dbReference type="SMART" id="SM00257">
    <property type="entry name" value="LysM"/>
    <property type="match status" value="1"/>
</dbReference>
<dbReference type="InterPro" id="IPR018392">
    <property type="entry name" value="LysM"/>
</dbReference>
<dbReference type="CDD" id="cd00118">
    <property type="entry name" value="LysM"/>
    <property type="match status" value="1"/>
</dbReference>